<feature type="domain" description="CNNM transmembrane" evidence="18">
    <location>
        <begin position="353"/>
        <end position="532"/>
    </location>
</feature>
<evidence type="ECO:0000256" key="6">
    <source>
        <dbReference type="ARBA" id="ARBA00022737"/>
    </source>
</evidence>
<dbReference type="GO" id="GO:0005886">
    <property type="term" value="C:plasma membrane"/>
    <property type="evidence" value="ECO:0007669"/>
    <property type="project" value="UniProtKB-SubCell"/>
</dbReference>
<keyword evidence="10 12" id="KW-0472">Membrane</keyword>
<reference evidence="19" key="1">
    <citation type="submission" date="2021-05" db="EMBL/GenBank/DDBJ databases">
        <authorList>
            <person name="Alioto T."/>
            <person name="Alioto T."/>
            <person name="Gomez Garrido J."/>
        </authorList>
    </citation>
    <scope>NUCLEOTIDE SEQUENCE</scope>
</reference>
<evidence type="ECO:0000256" key="8">
    <source>
        <dbReference type="ARBA" id="ARBA00023065"/>
    </source>
</evidence>
<dbReference type="PROSITE" id="PS51371">
    <property type="entry name" value="CBS"/>
    <property type="match status" value="1"/>
</dbReference>
<feature type="chain" id="PRO_5034285171" evidence="15">
    <location>
        <begin position="23"/>
        <end position="1009"/>
    </location>
</feature>
<evidence type="ECO:0000256" key="4">
    <source>
        <dbReference type="ARBA" id="ARBA00022475"/>
    </source>
</evidence>
<feature type="domain" description="Cyclic nucleotide-binding" evidence="16">
    <location>
        <begin position="753"/>
        <end position="825"/>
    </location>
</feature>
<feature type="compositionally biased region" description="Polar residues" evidence="13">
    <location>
        <begin position="923"/>
        <end position="941"/>
    </location>
</feature>
<name>A0A8D9EC17_9HEMI</name>
<evidence type="ECO:0000256" key="12">
    <source>
        <dbReference type="PROSITE-ProRule" id="PRU01193"/>
    </source>
</evidence>
<dbReference type="GO" id="GO:0006811">
    <property type="term" value="P:monoatomic ion transport"/>
    <property type="evidence" value="ECO:0007669"/>
    <property type="project" value="UniProtKB-KW"/>
</dbReference>
<dbReference type="InterPro" id="IPR000595">
    <property type="entry name" value="cNMP-bd_dom"/>
</dbReference>
<keyword evidence="9 11" id="KW-0129">CBS domain</keyword>
<dbReference type="CDD" id="cd04590">
    <property type="entry name" value="CBS_pair_CorC_HlyC_assoc"/>
    <property type="match status" value="1"/>
</dbReference>
<dbReference type="PANTHER" id="PTHR12064">
    <property type="entry name" value="METAL TRANSPORTER CNNM"/>
    <property type="match status" value="1"/>
</dbReference>
<keyword evidence="5 12" id="KW-0812">Transmembrane</keyword>
<feature type="signal peptide" evidence="15">
    <location>
        <begin position="1"/>
        <end position="22"/>
    </location>
</feature>
<keyword evidence="3" id="KW-0813">Transport</keyword>
<evidence type="ECO:0000256" key="5">
    <source>
        <dbReference type="ARBA" id="ARBA00022692"/>
    </source>
</evidence>
<feature type="transmembrane region" description="Helical" evidence="14">
    <location>
        <begin position="472"/>
        <end position="492"/>
    </location>
</feature>
<keyword evidence="4" id="KW-1003">Cell membrane</keyword>
<dbReference type="GO" id="GO:0022857">
    <property type="term" value="F:transmembrane transporter activity"/>
    <property type="evidence" value="ECO:0007669"/>
    <property type="project" value="TreeGrafter"/>
</dbReference>
<feature type="transmembrane region" description="Helical" evidence="14">
    <location>
        <begin position="415"/>
        <end position="436"/>
    </location>
</feature>
<dbReference type="Gene3D" id="2.60.120.10">
    <property type="entry name" value="Jelly Rolls"/>
    <property type="match status" value="1"/>
</dbReference>
<dbReference type="PROSITE" id="PS50042">
    <property type="entry name" value="CNMP_BINDING_3"/>
    <property type="match status" value="1"/>
</dbReference>
<dbReference type="InterPro" id="IPR018490">
    <property type="entry name" value="cNMP-bd_dom_sf"/>
</dbReference>
<evidence type="ECO:0000256" key="10">
    <source>
        <dbReference type="ARBA" id="ARBA00023136"/>
    </source>
</evidence>
<keyword evidence="6" id="KW-0677">Repeat</keyword>
<dbReference type="InterPro" id="IPR044751">
    <property type="entry name" value="Ion_transp-like_CBS"/>
</dbReference>
<feature type="transmembrane region" description="Helical" evidence="14">
    <location>
        <begin position="357"/>
        <end position="381"/>
    </location>
</feature>
<feature type="transmembrane region" description="Helical" evidence="14">
    <location>
        <begin position="442"/>
        <end position="460"/>
    </location>
</feature>
<dbReference type="Pfam" id="PF01595">
    <property type="entry name" value="CNNM"/>
    <property type="match status" value="1"/>
</dbReference>
<dbReference type="Pfam" id="PF25562">
    <property type="entry name" value="CNBH_CNNM2_C"/>
    <property type="match status" value="1"/>
</dbReference>
<dbReference type="InterPro" id="IPR045095">
    <property type="entry name" value="ACDP"/>
</dbReference>
<feature type="region of interest" description="Disordered" evidence="13">
    <location>
        <begin position="923"/>
        <end position="987"/>
    </location>
</feature>
<protein>
    <submittedName>
        <fullName evidence="19">Metal transporter CNNM2</fullName>
    </submittedName>
</protein>
<dbReference type="InterPro" id="IPR002550">
    <property type="entry name" value="CNNM"/>
</dbReference>
<comment type="subcellular location">
    <subcellularLocation>
        <location evidence="1">Cell membrane</location>
        <topology evidence="1">Multi-pass membrane protein</topology>
    </subcellularLocation>
</comment>
<evidence type="ECO:0000259" key="18">
    <source>
        <dbReference type="PROSITE" id="PS51846"/>
    </source>
</evidence>
<dbReference type="SUPFAM" id="SSF54631">
    <property type="entry name" value="CBS-domain pair"/>
    <property type="match status" value="1"/>
</dbReference>
<comment type="similarity">
    <text evidence="2">Belongs to the ACDP family.</text>
</comment>
<dbReference type="Gene3D" id="3.10.580.10">
    <property type="entry name" value="CBS-domain"/>
    <property type="match status" value="1"/>
</dbReference>
<evidence type="ECO:0000256" key="1">
    <source>
        <dbReference type="ARBA" id="ARBA00004651"/>
    </source>
</evidence>
<dbReference type="InterPro" id="IPR000644">
    <property type="entry name" value="CBS_dom"/>
</dbReference>
<evidence type="ECO:0000256" key="3">
    <source>
        <dbReference type="ARBA" id="ARBA00022448"/>
    </source>
</evidence>
<dbReference type="GO" id="GO:0010960">
    <property type="term" value="P:magnesium ion homeostasis"/>
    <property type="evidence" value="ECO:0007669"/>
    <property type="project" value="InterPro"/>
</dbReference>
<dbReference type="InterPro" id="IPR014710">
    <property type="entry name" value="RmlC-like_jellyroll"/>
</dbReference>
<evidence type="ECO:0000256" key="7">
    <source>
        <dbReference type="ARBA" id="ARBA00022989"/>
    </source>
</evidence>
<sequence>MLPKVTIISSLILLAHCFVVSATVRHQNPVISSVQIVNTTLINNSRLSYLLKLQGNNFYGNMTVRITSNSQQSNQVCNFSVGSLFPENNVLNNKVLNETQSYLNISLTHGSNISGKHLFLCIGDTFRTSGLSLNSNDRPIRWIHQGSASQFQLEDNEVYDDYDSSKLLQKLRLKPREKRKPREVSNCSEGAAGCLSQEPSRVARQSSVYEGDRARVESHVELYGLRLESSSSSPEFSDEGVPRLLVNTQAVFRVFGRGWTDDTLFVLSGNAGNKGDMCEFPVGQVIKIDVETKTETTALIQLSLPFLGQSKSIYYMCTKENRTHGGPGGVAAHSSVWVHLGQETFLQIEAYEKFIPFWLAIVIIVTCLAFSSLFSGLNLGLMSLNRTDLKIICNTGTEHERKYAKIIIPVREHGNYLLCSILLGNVMVNSSFTILLDDITSGLVAIIGSTLAIVIFGEISPQAICSRHGLMIGAKTIMVTKIVMVLTFPLAYPISKILDWVLGEEIGNVYTRERLKELVKATTEFNDLENDEVNIISGALELRRKIVGEVMTKLEDVYMLSYDAILDFETVSEIMKSGYSRIPVFEDRRTNIVTMLYIKDLALVDPDDNTPLKTLCQFYQNSCYFVFEDTTLDVLLKQFKEGIKGHMAFVHRVNNEGEGDPFYETVGLITLEDVIEELIQAEIMDETDVWTDNQHKTKRRNQSSHRGQDFTVFAEKSEAQRIHISPQLNLATFQFLSSSVDPFKTDTISETVLMRLLKQDVIHHIKIKKDTDKDDPATIIYHQNKPVDHFVLILEGRAQVTVGKENLVYEAGPFSYFGCQALTQNIGVAESPTNNTSGVQGLGGSLQSVNLDSILRYTFVPDYSVRATTEMFYVKIRRSFYLAAKRATLMEKSKKSEESMSAGDQFEDEVEKLLHSYANENNSRQISPEHTGTSSNHRNSPGSGGHSSPVDFRLNNGSLHTAPSSLLVSPSTTRHRPQDLTGDPAEKVNLIDHTSAAYQMAPMASPDPS</sequence>
<dbReference type="EMBL" id="HBUF01512410">
    <property type="protein sequence ID" value="CAG6746999.1"/>
    <property type="molecule type" value="Transcribed_RNA"/>
</dbReference>
<evidence type="ECO:0000313" key="19">
    <source>
        <dbReference type="EMBL" id="CAG6746999.1"/>
    </source>
</evidence>
<accession>A0A8D9EC17</accession>
<dbReference type="AlphaFoldDB" id="A0A8D9EC17"/>
<keyword evidence="15" id="KW-0732">Signal</keyword>
<evidence type="ECO:0000256" key="9">
    <source>
        <dbReference type="ARBA" id="ARBA00023122"/>
    </source>
</evidence>
<evidence type="ECO:0000259" key="16">
    <source>
        <dbReference type="PROSITE" id="PS50042"/>
    </source>
</evidence>
<dbReference type="PROSITE" id="PS51846">
    <property type="entry name" value="CNNM"/>
    <property type="match status" value="1"/>
</dbReference>
<keyword evidence="7 12" id="KW-1133">Transmembrane helix</keyword>
<evidence type="ECO:0000256" key="15">
    <source>
        <dbReference type="SAM" id="SignalP"/>
    </source>
</evidence>
<dbReference type="InterPro" id="IPR046342">
    <property type="entry name" value="CBS_dom_sf"/>
</dbReference>
<proteinExistence type="inferred from homology"/>
<evidence type="ECO:0000259" key="17">
    <source>
        <dbReference type="PROSITE" id="PS51371"/>
    </source>
</evidence>
<organism evidence="19">
    <name type="scientific">Cacopsylla melanoneura</name>
    <dbReference type="NCBI Taxonomy" id="428564"/>
    <lineage>
        <taxon>Eukaryota</taxon>
        <taxon>Metazoa</taxon>
        <taxon>Ecdysozoa</taxon>
        <taxon>Arthropoda</taxon>
        <taxon>Hexapoda</taxon>
        <taxon>Insecta</taxon>
        <taxon>Pterygota</taxon>
        <taxon>Neoptera</taxon>
        <taxon>Paraneoptera</taxon>
        <taxon>Hemiptera</taxon>
        <taxon>Sternorrhyncha</taxon>
        <taxon>Psylloidea</taxon>
        <taxon>Psyllidae</taxon>
        <taxon>Psyllinae</taxon>
        <taxon>Cacopsylla</taxon>
    </lineage>
</organism>
<evidence type="ECO:0000256" key="11">
    <source>
        <dbReference type="PROSITE-ProRule" id="PRU00703"/>
    </source>
</evidence>
<evidence type="ECO:0000256" key="14">
    <source>
        <dbReference type="SAM" id="Phobius"/>
    </source>
</evidence>
<feature type="compositionally biased region" description="Polar residues" evidence="13">
    <location>
        <begin position="955"/>
        <end position="972"/>
    </location>
</feature>
<keyword evidence="8" id="KW-0406">Ion transport</keyword>
<dbReference type="FunFam" id="3.10.580.10:FF:000001">
    <property type="entry name" value="Putative metal transporter CNNM3 isoform 2"/>
    <property type="match status" value="1"/>
</dbReference>
<evidence type="ECO:0000256" key="13">
    <source>
        <dbReference type="SAM" id="MobiDB-lite"/>
    </source>
</evidence>
<feature type="domain" description="CBS" evidence="17">
    <location>
        <begin position="551"/>
        <end position="612"/>
    </location>
</feature>
<dbReference type="PANTHER" id="PTHR12064:SF94">
    <property type="entry name" value="UNEXTENDED PROTEIN"/>
    <property type="match status" value="1"/>
</dbReference>
<dbReference type="SUPFAM" id="SSF51206">
    <property type="entry name" value="cAMP-binding domain-like"/>
    <property type="match status" value="1"/>
</dbReference>
<evidence type="ECO:0000256" key="2">
    <source>
        <dbReference type="ARBA" id="ARBA00010484"/>
    </source>
</evidence>